<sequence>MIPKITTFLMFNGEAEEAINFYTSIFQDSEILTMVKYGEEGPGEPGTVQHSIFKMNGQIFMAIDQNNGVDIEMNPAMSLYVTCESSIEMENLYSKLKSGGAILMPKTELPPTFREFAWVQDKFGVNFQLALPENHN</sequence>
<evidence type="ECO:0000313" key="3">
    <source>
        <dbReference type="Proteomes" id="UP000242084"/>
    </source>
</evidence>
<organism evidence="2 3">
    <name type="scientific">Mammaliicoccus stepanovicii</name>
    <dbReference type="NCBI Taxonomy" id="643214"/>
    <lineage>
        <taxon>Bacteria</taxon>
        <taxon>Bacillati</taxon>
        <taxon>Bacillota</taxon>
        <taxon>Bacilli</taxon>
        <taxon>Bacillales</taxon>
        <taxon>Staphylococcaceae</taxon>
        <taxon>Mammaliicoccus</taxon>
    </lineage>
</organism>
<accession>A0A239ZKC3</accession>
<dbReference type="Pfam" id="PF06983">
    <property type="entry name" value="3-dmu-9_3-mt"/>
    <property type="match status" value="1"/>
</dbReference>
<dbReference type="Gene3D" id="3.30.720.110">
    <property type="match status" value="1"/>
</dbReference>
<dbReference type="InterPro" id="IPR029068">
    <property type="entry name" value="Glyas_Bleomycin-R_OHBP_Dase"/>
</dbReference>
<dbReference type="RefSeq" id="WP_095088461.1">
    <property type="nucleotide sequence ID" value="NZ_BMDM01000004.1"/>
</dbReference>
<dbReference type="InterPro" id="IPR028973">
    <property type="entry name" value="PhnB-like"/>
</dbReference>
<keyword evidence="2" id="KW-0830">Ubiquinone</keyword>
<reference evidence="2 3" key="1">
    <citation type="submission" date="2017-06" db="EMBL/GenBank/DDBJ databases">
        <authorList>
            <consortium name="Pathogen Informatics"/>
        </authorList>
    </citation>
    <scope>NUCLEOTIDE SEQUENCE [LARGE SCALE GENOMIC DNA]</scope>
    <source>
        <strain evidence="2 3">NCTC13839</strain>
    </source>
</reference>
<dbReference type="PIRSF" id="PIRSF021700">
    <property type="entry name" value="3_dmu_93_MTrfase"/>
    <property type="match status" value="1"/>
</dbReference>
<evidence type="ECO:0000259" key="1">
    <source>
        <dbReference type="Pfam" id="PF06983"/>
    </source>
</evidence>
<dbReference type="GO" id="GO:0032259">
    <property type="term" value="P:methylation"/>
    <property type="evidence" value="ECO:0007669"/>
    <property type="project" value="UniProtKB-KW"/>
</dbReference>
<dbReference type="GO" id="GO:0008168">
    <property type="term" value="F:methyltransferase activity"/>
    <property type="evidence" value="ECO:0007669"/>
    <property type="project" value="UniProtKB-KW"/>
</dbReference>
<dbReference type="OrthoDB" id="9806473at2"/>
<dbReference type="AlphaFoldDB" id="A0A239ZKC3"/>
<name>A0A239ZKC3_9STAP</name>
<keyword evidence="2" id="KW-0489">Methyltransferase</keyword>
<dbReference type="EMBL" id="LT906462">
    <property type="protein sequence ID" value="SNV71333.1"/>
    <property type="molecule type" value="Genomic_DNA"/>
</dbReference>
<gene>
    <name evidence="2" type="ORF">SAMEA4384403_01623</name>
</gene>
<proteinExistence type="predicted"/>
<dbReference type="CDD" id="cd06588">
    <property type="entry name" value="PhnB_like"/>
    <property type="match status" value="1"/>
</dbReference>
<evidence type="ECO:0000313" key="2">
    <source>
        <dbReference type="EMBL" id="SNV71333.1"/>
    </source>
</evidence>
<dbReference type="Proteomes" id="UP000242084">
    <property type="component" value="Chromosome 1"/>
</dbReference>
<feature type="domain" description="PhnB-like" evidence="1">
    <location>
        <begin position="4"/>
        <end position="129"/>
    </location>
</feature>
<protein>
    <submittedName>
        <fullName evidence="2">3-demethylubiquinone-9 3-methyltransferase domain protein</fullName>
    </submittedName>
</protein>
<dbReference type="PANTHER" id="PTHR33990">
    <property type="entry name" value="PROTEIN YJDN-RELATED"/>
    <property type="match status" value="1"/>
</dbReference>
<dbReference type="PANTHER" id="PTHR33990:SF4">
    <property type="entry name" value="PHNB-LIKE DOMAIN-CONTAINING PROTEIN"/>
    <property type="match status" value="1"/>
</dbReference>
<dbReference type="KEGG" id="sste:SAMEA4384403_1623"/>
<dbReference type="InterPro" id="IPR009725">
    <property type="entry name" value="3_dmu_93_MTrfase"/>
</dbReference>
<dbReference type="Gene3D" id="3.30.720.100">
    <property type="match status" value="1"/>
</dbReference>
<dbReference type="SUPFAM" id="SSF54593">
    <property type="entry name" value="Glyoxalase/Bleomycin resistance protein/Dihydroxybiphenyl dioxygenase"/>
    <property type="match status" value="1"/>
</dbReference>
<keyword evidence="3" id="KW-1185">Reference proteome</keyword>
<keyword evidence="2" id="KW-0808">Transferase</keyword>